<evidence type="ECO:0000256" key="3">
    <source>
        <dbReference type="ARBA" id="ARBA00022630"/>
    </source>
</evidence>
<evidence type="ECO:0000313" key="7">
    <source>
        <dbReference type="EMBL" id="MEC4717999.1"/>
    </source>
</evidence>
<dbReference type="Gene3D" id="3.30.70.2190">
    <property type="match status" value="1"/>
</dbReference>
<evidence type="ECO:0000256" key="4">
    <source>
        <dbReference type="ARBA" id="ARBA00022827"/>
    </source>
</evidence>
<keyword evidence="3" id="KW-0285">Flavoprotein</keyword>
<dbReference type="Proteomes" id="UP001352263">
    <property type="component" value="Unassembled WGS sequence"/>
</dbReference>
<dbReference type="InterPro" id="IPR016164">
    <property type="entry name" value="FAD-linked_Oxase-like_C"/>
</dbReference>
<evidence type="ECO:0000256" key="2">
    <source>
        <dbReference type="ARBA" id="ARBA00008000"/>
    </source>
</evidence>
<feature type="domain" description="FAD-binding PCMH-type" evidence="6">
    <location>
        <begin position="38"/>
        <end position="217"/>
    </location>
</feature>
<dbReference type="PANTHER" id="PTHR43716">
    <property type="entry name" value="D-2-HYDROXYGLUTARATE DEHYDROGENASE, MITOCHONDRIAL"/>
    <property type="match status" value="1"/>
</dbReference>
<dbReference type="InterPro" id="IPR016167">
    <property type="entry name" value="FAD-bd_PCMH_sub1"/>
</dbReference>
<dbReference type="InterPro" id="IPR016166">
    <property type="entry name" value="FAD-bd_PCMH"/>
</dbReference>
<evidence type="ECO:0000313" key="8">
    <source>
        <dbReference type="Proteomes" id="UP001352263"/>
    </source>
</evidence>
<name>A0ABU6J2Z1_9BURK</name>
<dbReference type="Gene3D" id="3.30.70.2740">
    <property type="match status" value="1"/>
</dbReference>
<dbReference type="InterPro" id="IPR036318">
    <property type="entry name" value="FAD-bd_PCMH-like_sf"/>
</dbReference>
<dbReference type="RefSeq" id="WP_326504739.1">
    <property type="nucleotide sequence ID" value="NZ_JAWIIV010000001.1"/>
</dbReference>
<dbReference type="Pfam" id="PF02913">
    <property type="entry name" value="FAD-oxidase_C"/>
    <property type="match status" value="1"/>
</dbReference>
<keyword evidence="8" id="KW-1185">Reference proteome</keyword>
<protein>
    <submittedName>
        <fullName evidence="7">FAD-binding oxidoreductase</fullName>
    </submittedName>
</protein>
<comment type="similarity">
    <text evidence="2">Belongs to the FAD-binding oxidoreductase/transferase type 4 family.</text>
</comment>
<accession>A0ABU6J2Z1</accession>
<keyword evidence="5" id="KW-0560">Oxidoreductase</keyword>
<dbReference type="Gene3D" id="1.10.45.10">
    <property type="entry name" value="Vanillyl-alcohol Oxidase, Chain A, domain 4"/>
    <property type="match status" value="1"/>
</dbReference>
<dbReference type="InterPro" id="IPR006094">
    <property type="entry name" value="Oxid_FAD_bind_N"/>
</dbReference>
<dbReference type="PROSITE" id="PS51387">
    <property type="entry name" value="FAD_PCMH"/>
    <property type="match status" value="1"/>
</dbReference>
<comment type="cofactor">
    <cofactor evidence="1">
        <name>FAD</name>
        <dbReference type="ChEBI" id="CHEBI:57692"/>
    </cofactor>
</comment>
<dbReference type="Gene3D" id="3.30.465.10">
    <property type="match status" value="1"/>
</dbReference>
<dbReference type="EMBL" id="JAWIIV010000001">
    <property type="protein sequence ID" value="MEC4717999.1"/>
    <property type="molecule type" value="Genomic_DNA"/>
</dbReference>
<comment type="caution">
    <text evidence="7">The sequence shown here is derived from an EMBL/GenBank/DDBJ whole genome shotgun (WGS) entry which is preliminary data.</text>
</comment>
<sequence>MNTANNPAAQLMASLAPFSPIHNKLDMERYLSDWSGLAGGYPLAVVRPRTTQEVAQIVKACHAAGQKLTIQGGLTGLAGGAVPDEGDMVISLERLNKVEELDVQGGTVTVQAGITLQGLADLVDAHDWYFPLDCGARGSCQIGGNVATNAGGNRVLRYGTMRELVLGLEVVLPDGTVLSMLNKVMKNNTGLDLKHLFIGSEGTLGVVTKVVLKLFPKPQRRYTAFCALESFERVTTLLKMARSSLPSLSAFEVMWDDYLHLASAALGRAKPFDTEYALYVLLEAEGVDSPEQEQALEKLLEMALESNVVSDVIMPQSNEQASQLWEMRDAIGELLANMKPYIAFDIGIPLSRMEDFIFQIKNAMQAHYPSAKHLFFGHLGDGNLHYATGPHRDEDIAPIDEFVYAAVEKVGGSISGEHGIGRLKKPFLKHSRSADEIALMRSIKQAVDRKSTLNTGRIIDQR</sequence>
<proteinExistence type="inferred from homology"/>
<evidence type="ECO:0000256" key="1">
    <source>
        <dbReference type="ARBA" id="ARBA00001974"/>
    </source>
</evidence>
<gene>
    <name evidence="7" type="ORF">RY831_02445</name>
</gene>
<dbReference type="SUPFAM" id="SSF55103">
    <property type="entry name" value="FAD-linked oxidases, C-terminal domain"/>
    <property type="match status" value="1"/>
</dbReference>
<reference evidence="7 8" key="1">
    <citation type="submission" date="2023-10" db="EMBL/GenBank/DDBJ databases">
        <title>Noviherbaspirillum sp. CPCC 100848 genome assembly.</title>
        <authorList>
            <person name="Li X.Y."/>
            <person name="Fang X.M."/>
        </authorList>
    </citation>
    <scope>NUCLEOTIDE SEQUENCE [LARGE SCALE GENOMIC DNA]</scope>
    <source>
        <strain evidence="7 8">CPCC 100848</strain>
    </source>
</reference>
<evidence type="ECO:0000256" key="5">
    <source>
        <dbReference type="ARBA" id="ARBA00023002"/>
    </source>
</evidence>
<organism evidence="7 8">
    <name type="scientific">Noviherbaspirillum album</name>
    <dbReference type="NCBI Taxonomy" id="3080276"/>
    <lineage>
        <taxon>Bacteria</taxon>
        <taxon>Pseudomonadati</taxon>
        <taxon>Pseudomonadota</taxon>
        <taxon>Betaproteobacteria</taxon>
        <taxon>Burkholderiales</taxon>
        <taxon>Oxalobacteraceae</taxon>
        <taxon>Noviherbaspirillum</taxon>
    </lineage>
</organism>
<dbReference type="SUPFAM" id="SSF56176">
    <property type="entry name" value="FAD-binding/transporter-associated domain-like"/>
    <property type="match status" value="1"/>
</dbReference>
<dbReference type="Pfam" id="PF01565">
    <property type="entry name" value="FAD_binding_4"/>
    <property type="match status" value="1"/>
</dbReference>
<dbReference type="InterPro" id="IPR016171">
    <property type="entry name" value="Vanillyl_alc_oxidase_C-sub2"/>
</dbReference>
<dbReference type="Gene3D" id="3.30.43.10">
    <property type="entry name" value="Uridine Diphospho-n-acetylenolpyruvylglucosamine Reductase, domain 2"/>
    <property type="match status" value="1"/>
</dbReference>
<dbReference type="InterPro" id="IPR004113">
    <property type="entry name" value="FAD-bd_oxidored_4_C"/>
</dbReference>
<dbReference type="InterPro" id="IPR051264">
    <property type="entry name" value="FAD-oxidored/transferase_4"/>
</dbReference>
<keyword evidence="4" id="KW-0274">FAD</keyword>
<evidence type="ECO:0000259" key="6">
    <source>
        <dbReference type="PROSITE" id="PS51387"/>
    </source>
</evidence>
<dbReference type="PANTHER" id="PTHR43716:SF1">
    <property type="entry name" value="D-2-HYDROXYGLUTARATE DEHYDROGENASE, MITOCHONDRIAL"/>
    <property type="match status" value="1"/>
</dbReference>
<dbReference type="InterPro" id="IPR016169">
    <property type="entry name" value="FAD-bd_PCMH_sub2"/>
</dbReference>